<name>A0A4Q9V1G8_9ACTO</name>
<keyword evidence="8" id="KW-1208">Phospholipid metabolism</keyword>
<dbReference type="AlphaFoldDB" id="A0A4Q9V1G8"/>
<gene>
    <name evidence="10" type="ORF">EZJ44_03280</name>
</gene>
<dbReference type="GO" id="GO:0016301">
    <property type="term" value="F:kinase activity"/>
    <property type="evidence" value="ECO:0007669"/>
    <property type="project" value="UniProtKB-KW"/>
</dbReference>
<evidence type="ECO:0000259" key="9">
    <source>
        <dbReference type="PROSITE" id="PS50146"/>
    </source>
</evidence>
<evidence type="ECO:0000256" key="6">
    <source>
        <dbReference type="ARBA" id="ARBA00022840"/>
    </source>
</evidence>
<dbReference type="Pfam" id="PF00781">
    <property type="entry name" value="DAGK_cat"/>
    <property type="match status" value="1"/>
</dbReference>
<keyword evidence="4" id="KW-0547">Nucleotide-binding</keyword>
<keyword evidence="6" id="KW-0067">ATP-binding</keyword>
<protein>
    <submittedName>
        <fullName evidence="10">Diacylglycerol kinase family lipid kinase</fullName>
    </submittedName>
</protein>
<dbReference type="SUPFAM" id="SSF111331">
    <property type="entry name" value="NAD kinase/diacylglycerol kinase-like"/>
    <property type="match status" value="1"/>
</dbReference>
<dbReference type="InterPro" id="IPR050187">
    <property type="entry name" value="Lipid_Phosphate_FormReg"/>
</dbReference>
<dbReference type="PANTHER" id="PTHR12358">
    <property type="entry name" value="SPHINGOSINE KINASE"/>
    <property type="match status" value="1"/>
</dbReference>
<evidence type="ECO:0000256" key="8">
    <source>
        <dbReference type="ARBA" id="ARBA00023264"/>
    </source>
</evidence>
<evidence type="ECO:0000313" key="10">
    <source>
        <dbReference type="EMBL" id="TBW22931.1"/>
    </source>
</evidence>
<dbReference type="InterPro" id="IPR045540">
    <property type="entry name" value="YegS/DAGK_C"/>
</dbReference>
<accession>A0A4Q9V1G8</accession>
<evidence type="ECO:0000256" key="7">
    <source>
        <dbReference type="ARBA" id="ARBA00023209"/>
    </source>
</evidence>
<proteinExistence type="inferred from homology"/>
<organism evidence="10 11">
    <name type="scientific">Arcanobacterium bovis</name>
    <dbReference type="NCBI Taxonomy" id="2529275"/>
    <lineage>
        <taxon>Bacteria</taxon>
        <taxon>Bacillati</taxon>
        <taxon>Actinomycetota</taxon>
        <taxon>Actinomycetes</taxon>
        <taxon>Actinomycetales</taxon>
        <taxon>Actinomycetaceae</taxon>
        <taxon>Arcanobacterium</taxon>
    </lineage>
</organism>
<dbReference type="PROSITE" id="PS50146">
    <property type="entry name" value="DAGK"/>
    <property type="match status" value="1"/>
</dbReference>
<keyword evidence="7" id="KW-0444">Lipid biosynthesis</keyword>
<evidence type="ECO:0000256" key="5">
    <source>
        <dbReference type="ARBA" id="ARBA00022777"/>
    </source>
</evidence>
<feature type="domain" description="DAGKc" evidence="9">
    <location>
        <begin position="1"/>
        <end position="134"/>
    </location>
</feature>
<dbReference type="EMBL" id="SJDT01000002">
    <property type="protein sequence ID" value="TBW22931.1"/>
    <property type="molecule type" value="Genomic_DNA"/>
</dbReference>
<dbReference type="Gene3D" id="3.40.50.10330">
    <property type="entry name" value="Probable inorganic polyphosphate/atp-NAD kinase, domain 1"/>
    <property type="match status" value="1"/>
</dbReference>
<evidence type="ECO:0000256" key="2">
    <source>
        <dbReference type="ARBA" id="ARBA00005983"/>
    </source>
</evidence>
<keyword evidence="11" id="KW-1185">Reference proteome</keyword>
<keyword evidence="7" id="KW-0594">Phospholipid biosynthesis</keyword>
<dbReference type="Pfam" id="PF19279">
    <property type="entry name" value="YegS_C"/>
    <property type="match status" value="1"/>
</dbReference>
<dbReference type="InterPro" id="IPR017438">
    <property type="entry name" value="ATP-NAD_kinase_N"/>
</dbReference>
<comment type="cofactor">
    <cofactor evidence="1">
        <name>Mg(2+)</name>
        <dbReference type="ChEBI" id="CHEBI:18420"/>
    </cofactor>
</comment>
<dbReference type="Proteomes" id="UP000293036">
    <property type="component" value="Unassembled WGS sequence"/>
</dbReference>
<dbReference type="RefSeq" id="WP_131280065.1">
    <property type="nucleotide sequence ID" value="NZ_JBHSLR010000009.1"/>
</dbReference>
<dbReference type="Gene3D" id="2.60.200.40">
    <property type="match status" value="1"/>
</dbReference>
<reference evidence="10 11" key="1">
    <citation type="submission" date="2019-02" db="EMBL/GenBank/DDBJ databases">
        <title>Arcanobacterium bovis sp. nov., isolated from the milk of a cow with mastitis.</title>
        <authorList>
            <person name="Sammra O."/>
            <person name="Foster G."/>
            <person name="Hassan A."/>
            <person name="Alssahen M."/>
            <person name="Laemmler C."/>
            <person name="Borowiak M."/>
            <person name="Malorny B."/>
            <person name="Abdulmawjood A."/>
        </authorList>
    </citation>
    <scope>NUCLEOTIDE SEQUENCE [LARGE SCALE GENOMIC DNA]</scope>
    <source>
        <strain evidence="10 11">C605018/01/1</strain>
    </source>
</reference>
<sequence length="303" mass="32671">MIIGIALNPESGAGRAEKYRSQLLKVVEEYPIDVVWLAAENAEEALTKMRSAVMSGELDALVVVGGDGMIHFGVEAVGDSGIPLGIVAAGSGNDIAREFKLPIHNMEDSLHQVITSLFARRYYEVDALEIESAEGIKRAMAIVSLGLDADVNERTNRMKWPRGNLRYVRAIGQSVRNYQPYGVKISANGHTGVGSMTLLCVANTRYAGGGFALAPRAKPNDGLLDVVIARGLTLAEFGSLLPKLAVAKHTADERVHCFRTSEITVEADTCYGEHPPAVMADGEYICKLPATIRVRPRAIKLAL</sequence>
<keyword evidence="7" id="KW-0443">Lipid metabolism</keyword>
<dbReference type="GO" id="GO:0008654">
    <property type="term" value="P:phospholipid biosynthetic process"/>
    <property type="evidence" value="ECO:0007669"/>
    <property type="project" value="UniProtKB-KW"/>
</dbReference>
<dbReference type="OrthoDB" id="142078at2"/>
<keyword evidence="5 10" id="KW-0418">Kinase</keyword>
<comment type="caution">
    <text evidence="10">The sequence shown here is derived from an EMBL/GenBank/DDBJ whole genome shotgun (WGS) entry which is preliminary data.</text>
</comment>
<comment type="similarity">
    <text evidence="2">Belongs to the diacylglycerol/lipid kinase family.</text>
</comment>
<evidence type="ECO:0000256" key="1">
    <source>
        <dbReference type="ARBA" id="ARBA00001946"/>
    </source>
</evidence>
<evidence type="ECO:0000256" key="4">
    <source>
        <dbReference type="ARBA" id="ARBA00022741"/>
    </source>
</evidence>
<dbReference type="GO" id="GO:0005524">
    <property type="term" value="F:ATP binding"/>
    <property type="evidence" value="ECO:0007669"/>
    <property type="project" value="UniProtKB-KW"/>
</dbReference>
<evidence type="ECO:0000313" key="11">
    <source>
        <dbReference type="Proteomes" id="UP000293036"/>
    </source>
</evidence>
<dbReference type="PANTHER" id="PTHR12358:SF54">
    <property type="entry name" value="SPHINGOSINE KINASE RELATED PROTEIN"/>
    <property type="match status" value="1"/>
</dbReference>
<keyword evidence="3" id="KW-0808">Transferase</keyword>
<dbReference type="InterPro" id="IPR001206">
    <property type="entry name" value="Diacylglycerol_kinase_cat_dom"/>
</dbReference>
<evidence type="ECO:0000256" key="3">
    <source>
        <dbReference type="ARBA" id="ARBA00022679"/>
    </source>
</evidence>
<dbReference type="InterPro" id="IPR016064">
    <property type="entry name" value="NAD/diacylglycerol_kinase_sf"/>
</dbReference>